<dbReference type="InterPro" id="IPR002912">
    <property type="entry name" value="ACT_dom"/>
</dbReference>
<name>A0A8T0I3G7_CERPU</name>
<dbReference type="PANTHER" id="PTHR31945">
    <property type="entry name" value="TRANSCRIPTION FACTOR SCREAM2-RELATED"/>
    <property type="match status" value="1"/>
</dbReference>
<dbReference type="PROSITE" id="PS51671">
    <property type="entry name" value="ACT"/>
    <property type="match status" value="1"/>
</dbReference>
<feature type="compositionally biased region" description="Acidic residues" evidence="3">
    <location>
        <begin position="23"/>
        <end position="39"/>
    </location>
</feature>
<proteinExistence type="predicted"/>
<gene>
    <name evidence="5" type="ORF">KC19_5G159800</name>
</gene>
<dbReference type="AlphaFoldDB" id="A0A8T0I3G7"/>
<dbReference type="GO" id="GO:0046983">
    <property type="term" value="F:protein dimerization activity"/>
    <property type="evidence" value="ECO:0007669"/>
    <property type="project" value="InterPro"/>
</dbReference>
<comment type="subcellular location">
    <subcellularLocation>
        <location evidence="1">Nucleus</location>
    </subcellularLocation>
</comment>
<dbReference type="InterPro" id="IPR051358">
    <property type="entry name" value="TF_AMS/ICE1/BHLH6-like"/>
</dbReference>
<dbReference type="EMBL" id="CM026425">
    <property type="protein sequence ID" value="KAG0577485.1"/>
    <property type="molecule type" value="Genomic_DNA"/>
</dbReference>
<evidence type="ECO:0000256" key="1">
    <source>
        <dbReference type="ARBA" id="ARBA00004123"/>
    </source>
</evidence>
<dbReference type="GO" id="GO:0043565">
    <property type="term" value="F:sequence-specific DNA binding"/>
    <property type="evidence" value="ECO:0007669"/>
    <property type="project" value="TreeGrafter"/>
</dbReference>
<keyword evidence="6" id="KW-1185">Reference proteome</keyword>
<protein>
    <recommendedName>
        <fullName evidence="4">ACT domain-containing protein</fullName>
    </recommendedName>
</protein>
<evidence type="ECO:0000256" key="3">
    <source>
        <dbReference type="SAM" id="MobiDB-lite"/>
    </source>
</evidence>
<dbReference type="PANTHER" id="PTHR31945:SF11">
    <property type="entry name" value="TRANSCRIPTION FACTOR ABORTED MICROSPORES"/>
    <property type="match status" value="1"/>
</dbReference>
<organism evidence="5 6">
    <name type="scientific">Ceratodon purpureus</name>
    <name type="common">Fire moss</name>
    <name type="synonym">Dicranum purpureum</name>
    <dbReference type="NCBI Taxonomy" id="3225"/>
    <lineage>
        <taxon>Eukaryota</taxon>
        <taxon>Viridiplantae</taxon>
        <taxon>Streptophyta</taxon>
        <taxon>Embryophyta</taxon>
        <taxon>Bryophyta</taxon>
        <taxon>Bryophytina</taxon>
        <taxon>Bryopsida</taxon>
        <taxon>Dicranidae</taxon>
        <taxon>Pseudoditrichales</taxon>
        <taxon>Ditrichaceae</taxon>
        <taxon>Ceratodon</taxon>
    </lineage>
</organism>
<dbReference type="InterPro" id="IPR036638">
    <property type="entry name" value="HLH_DNA-bd_sf"/>
</dbReference>
<keyword evidence="2" id="KW-0539">Nucleus</keyword>
<dbReference type="Pfam" id="PF22754">
    <property type="entry name" value="bHLH-TF_ACT-like_plant"/>
    <property type="match status" value="1"/>
</dbReference>
<accession>A0A8T0I3G7</accession>
<evidence type="ECO:0000259" key="4">
    <source>
        <dbReference type="PROSITE" id="PS51671"/>
    </source>
</evidence>
<reference evidence="5" key="1">
    <citation type="submission" date="2020-06" db="EMBL/GenBank/DDBJ databases">
        <title>WGS assembly of Ceratodon purpureus strain R40.</title>
        <authorList>
            <person name="Carey S.B."/>
            <person name="Jenkins J."/>
            <person name="Shu S."/>
            <person name="Lovell J.T."/>
            <person name="Sreedasyam A."/>
            <person name="Maumus F."/>
            <person name="Tiley G.P."/>
            <person name="Fernandez-Pozo N."/>
            <person name="Barry K."/>
            <person name="Chen C."/>
            <person name="Wang M."/>
            <person name="Lipzen A."/>
            <person name="Daum C."/>
            <person name="Saski C.A."/>
            <person name="Payton A.C."/>
            <person name="Mcbreen J.C."/>
            <person name="Conrad R.E."/>
            <person name="Kollar L.M."/>
            <person name="Olsson S."/>
            <person name="Huttunen S."/>
            <person name="Landis J.B."/>
            <person name="Wickett N.J."/>
            <person name="Johnson M.G."/>
            <person name="Rensing S.A."/>
            <person name="Grimwood J."/>
            <person name="Schmutz J."/>
            <person name="Mcdaniel S.F."/>
        </authorList>
    </citation>
    <scope>NUCLEOTIDE SEQUENCE</scope>
    <source>
        <strain evidence="5">R40</strain>
    </source>
</reference>
<evidence type="ECO:0000256" key="2">
    <source>
        <dbReference type="ARBA" id="ARBA00023242"/>
    </source>
</evidence>
<feature type="compositionally biased region" description="Low complexity" evidence="3">
    <location>
        <begin position="1"/>
        <end position="17"/>
    </location>
</feature>
<sequence>MAFGNGSSTSSAGEGAEQFTHETDEDNFSDVDSSDSENEEVPKAFEPVVPRSGKRTYGVLVEDLIAERRLKNAKLDEQLAFLRTILPGTHEGEERASVLVDAYQYITRLQKCVEDLNTELVPLSAPVNFNAATLIEGYPQETTAAQPTSADSICVLYKHPMVEVKREEGKIEVHIACMNRPGLLVDIMGALDSKRITVLHASIACRQDVLFEALSLEKETLVLHSGPEPLPMEAEDEAVRDIIVRAIRQETSANNSQ</sequence>
<dbReference type="SUPFAM" id="SSF47459">
    <property type="entry name" value="HLH, helix-loop-helix DNA-binding domain"/>
    <property type="match status" value="1"/>
</dbReference>
<dbReference type="CDD" id="cd04873">
    <property type="entry name" value="ACT_UUR-ACR-like"/>
    <property type="match status" value="1"/>
</dbReference>
<evidence type="ECO:0000313" key="6">
    <source>
        <dbReference type="Proteomes" id="UP000822688"/>
    </source>
</evidence>
<dbReference type="GO" id="GO:0005634">
    <property type="term" value="C:nucleus"/>
    <property type="evidence" value="ECO:0007669"/>
    <property type="project" value="UniProtKB-SubCell"/>
</dbReference>
<dbReference type="InterPro" id="IPR054502">
    <property type="entry name" value="bHLH-TF_ACT-like_plant"/>
</dbReference>
<feature type="region of interest" description="Disordered" evidence="3">
    <location>
        <begin position="1"/>
        <end position="48"/>
    </location>
</feature>
<comment type="caution">
    <text evidence="5">The sequence shown here is derived from an EMBL/GenBank/DDBJ whole genome shotgun (WGS) entry which is preliminary data.</text>
</comment>
<dbReference type="GO" id="GO:0003700">
    <property type="term" value="F:DNA-binding transcription factor activity"/>
    <property type="evidence" value="ECO:0007669"/>
    <property type="project" value="TreeGrafter"/>
</dbReference>
<dbReference type="Proteomes" id="UP000822688">
    <property type="component" value="Chromosome 5"/>
</dbReference>
<feature type="domain" description="ACT" evidence="4">
    <location>
        <begin position="172"/>
        <end position="254"/>
    </location>
</feature>
<evidence type="ECO:0000313" key="5">
    <source>
        <dbReference type="EMBL" id="KAG0577485.1"/>
    </source>
</evidence>